<gene>
    <name evidence="2" type="ORF">COY32_00265</name>
</gene>
<reference evidence="3" key="1">
    <citation type="submission" date="2017-09" db="EMBL/GenBank/DDBJ databases">
        <title>Depth-based differentiation of microbial function through sediment-hosted aquifers and enrichment of novel symbionts in the deep terrestrial subsurface.</title>
        <authorList>
            <person name="Probst A.J."/>
            <person name="Ladd B."/>
            <person name="Jarett J.K."/>
            <person name="Geller-Mcgrath D.E."/>
            <person name="Sieber C.M.K."/>
            <person name="Emerson J.B."/>
            <person name="Anantharaman K."/>
            <person name="Thomas B.C."/>
            <person name="Malmstrom R."/>
            <person name="Stieglmeier M."/>
            <person name="Klingl A."/>
            <person name="Woyke T."/>
            <person name="Ryan C.M."/>
            <person name="Banfield J.F."/>
        </authorList>
    </citation>
    <scope>NUCLEOTIDE SEQUENCE [LARGE SCALE GENOMIC DNA]</scope>
</reference>
<keyword evidence="1" id="KW-0812">Transmembrane</keyword>
<keyword evidence="1" id="KW-1133">Transmembrane helix</keyword>
<sequence length="179" mass="20440">MAKPSINLLPTSETQKNKVNPYVEWFFRSGIYVLLITYTIVLAAFGYRWYQEYQLSQVKESIVNNVEYIASQQETMSDFARLKSQYSAVDSVVSGYDSMYPYLLVVQETIPHPIVLDRLQISNRLMTIEGVSNDYVAINQWEADLKKRPEVALVTLASVARIESTETTGVDFSFTVTLK</sequence>
<evidence type="ECO:0000313" key="2">
    <source>
        <dbReference type="EMBL" id="PIZ48260.1"/>
    </source>
</evidence>
<proteinExistence type="predicted"/>
<dbReference type="Pfam" id="PF05137">
    <property type="entry name" value="PilN"/>
    <property type="match status" value="1"/>
</dbReference>
<dbReference type="AlphaFoldDB" id="A0A2M7TM51"/>
<dbReference type="Proteomes" id="UP000228920">
    <property type="component" value="Unassembled WGS sequence"/>
</dbReference>
<evidence type="ECO:0000256" key="1">
    <source>
        <dbReference type="SAM" id="Phobius"/>
    </source>
</evidence>
<dbReference type="EMBL" id="PFNL01000005">
    <property type="protein sequence ID" value="PIZ48260.1"/>
    <property type="molecule type" value="Genomic_DNA"/>
</dbReference>
<evidence type="ECO:0000313" key="3">
    <source>
        <dbReference type="Proteomes" id="UP000228920"/>
    </source>
</evidence>
<organism evidence="2 3">
    <name type="scientific">candidate division WWE3 bacterium CG_4_10_14_0_2_um_filter_41_14</name>
    <dbReference type="NCBI Taxonomy" id="1975072"/>
    <lineage>
        <taxon>Bacteria</taxon>
        <taxon>Katanobacteria</taxon>
    </lineage>
</organism>
<accession>A0A2M7TM51</accession>
<comment type="caution">
    <text evidence="2">The sequence shown here is derived from an EMBL/GenBank/DDBJ whole genome shotgun (WGS) entry which is preliminary data.</text>
</comment>
<evidence type="ECO:0008006" key="4">
    <source>
        <dbReference type="Google" id="ProtNLM"/>
    </source>
</evidence>
<name>A0A2M7TM51_UNCKA</name>
<dbReference type="InterPro" id="IPR007813">
    <property type="entry name" value="PilN"/>
</dbReference>
<feature type="transmembrane region" description="Helical" evidence="1">
    <location>
        <begin position="31"/>
        <end position="50"/>
    </location>
</feature>
<keyword evidence="1" id="KW-0472">Membrane</keyword>
<protein>
    <recommendedName>
        <fullName evidence="4">Fimbrial assembly protein</fullName>
    </recommendedName>
</protein>